<evidence type="ECO:0000256" key="4">
    <source>
        <dbReference type="ARBA" id="ARBA00022692"/>
    </source>
</evidence>
<evidence type="ECO:0000256" key="6">
    <source>
        <dbReference type="ARBA" id="ARBA00023136"/>
    </source>
</evidence>
<dbReference type="PANTHER" id="PTHR43266">
    <property type="entry name" value="MACROLIDE-EFFLUX PROTEIN"/>
    <property type="match status" value="1"/>
</dbReference>
<keyword evidence="5 7" id="KW-1133">Transmembrane helix</keyword>
<evidence type="ECO:0000256" key="7">
    <source>
        <dbReference type="SAM" id="Phobius"/>
    </source>
</evidence>
<feature type="transmembrane region" description="Helical" evidence="7">
    <location>
        <begin position="164"/>
        <end position="182"/>
    </location>
</feature>
<feature type="transmembrane region" description="Helical" evidence="7">
    <location>
        <begin position="254"/>
        <end position="274"/>
    </location>
</feature>
<feature type="transmembrane region" description="Helical" evidence="7">
    <location>
        <begin position="377"/>
        <end position="397"/>
    </location>
</feature>
<evidence type="ECO:0000256" key="2">
    <source>
        <dbReference type="ARBA" id="ARBA00022448"/>
    </source>
</evidence>
<comment type="caution">
    <text evidence="9">The sequence shown here is derived from an EMBL/GenBank/DDBJ whole genome shotgun (WGS) entry which is preliminary data.</text>
</comment>
<reference evidence="9" key="1">
    <citation type="submission" date="2020-08" db="EMBL/GenBank/DDBJ databases">
        <title>Genome public.</title>
        <authorList>
            <person name="Liu C."/>
            <person name="Sun Q."/>
        </authorList>
    </citation>
    <scope>NUCLEOTIDE SEQUENCE</scope>
    <source>
        <strain evidence="9">NSJ-44</strain>
    </source>
</reference>
<evidence type="ECO:0000256" key="1">
    <source>
        <dbReference type="ARBA" id="ARBA00004651"/>
    </source>
</evidence>
<dbReference type="AlphaFoldDB" id="A0A926CY66"/>
<dbReference type="InterPro" id="IPR036259">
    <property type="entry name" value="MFS_trans_sf"/>
</dbReference>
<dbReference type="Proteomes" id="UP000654279">
    <property type="component" value="Unassembled WGS sequence"/>
</dbReference>
<evidence type="ECO:0000313" key="9">
    <source>
        <dbReference type="EMBL" id="MBC8528142.1"/>
    </source>
</evidence>
<evidence type="ECO:0000313" key="10">
    <source>
        <dbReference type="Proteomes" id="UP000654279"/>
    </source>
</evidence>
<keyword evidence="3" id="KW-1003">Cell membrane</keyword>
<feature type="transmembrane region" description="Helical" evidence="7">
    <location>
        <begin position="313"/>
        <end position="333"/>
    </location>
</feature>
<dbReference type="SUPFAM" id="SSF103473">
    <property type="entry name" value="MFS general substrate transporter"/>
    <property type="match status" value="1"/>
</dbReference>
<dbReference type="InterPro" id="IPR020846">
    <property type="entry name" value="MFS_dom"/>
</dbReference>
<dbReference type="InterPro" id="IPR011701">
    <property type="entry name" value="MFS"/>
</dbReference>
<feature type="transmembrane region" description="Helical" evidence="7">
    <location>
        <begin position="286"/>
        <end position="307"/>
    </location>
</feature>
<evidence type="ECO:0000256" key="3">
    <source>
        <dbReference type="ARBA" id="ARBA00022475"/>
    </source>
</evidence>
<dbReference type="PANTHER" id="PTHR43266:SF9">
    <property type="entry name" value="PERMEASE, MAJOR FACILITATOR SUPERFAMILY-RELATED"/>
    <property type="match status" value="1"/>
</dbReference>
<gene>
    <name evidence="9" type="ORF">H8699_01640</name>
</gene>
<name>A0A926CY66_9FIRM</name>
<protein>
    <submittedName>
        <fullName evidence="9">MFS transporter</fullName>
    </submittedName>
</protein>
<feature type="transmembrane region" description="Helical" evidence="7">
    <location>
        <begin position="96"/>
        <end position="113"/>
    </location>
</feature>
<feature type="transmembrane region" description="Helical" evidence="7">
    <location>
        <begin position="345"/>
        <end position="371"/>
    </location>
</feature>
<evidence type="ECO:0000259" key="8">
    <source>
        <dbReference type="PROSITE" id="PS50850"/>
    </source>
</evidence>
<accession>A0A926CY66</accession>
<comment type="subcellular location">
    <subcellularLocation>
        <location evidence="1">Cell membrane</location>
        <topology evidence="1">Multi-pass membrane protein</topology>
    </subcellularLocation>
</comment>
<organism evidence="9 10">
    <name type="scientific">Luoshenia tenuis</name>
    <dbReference type="NCBI Taxonomy" id="2763654"/>
    <lineage>
        <taxon>Bacteria</taxon>
        <taxon>Bacillati</taxon>
        <taxon>Bacillota</taxon>
        <taxon>Clostridia</taxon>
        <taxon>Christensenellales</taxon>
        <taxon>Christensenellaceae</taxon>
        <taxon>Luoshenia</taxon>
    </lineage>
</organism>
<feature type="transmembrane region" description="Helical" evidence="7">
    <location>
        <begin position="217"/>
        <end position="242"/>
    </location>
</feature>
<keyword evidence="6 7" id="KW-0472">Membrane</keyword>
<dbReference type="Gene3D" id="1.20.1250.20">
    <property type="entry name" value="MFS general substrate transporter like domains"/>
    <property type="match status" value="1"/>
</dbReference>
<sequence>MFGRDFTLMVAGQIISLFGNAILRFALSVAVLDMTGSAAAFASIAALSMLPTILLSPLGGVLADRVSRKGIMAALDFITAAVLASFALIFRQTPTTAAIGGVMVLLSVIQSFYQPSVQASIPSLVDERGLMSANGIVAQVNALANLLGPILGGLLYGVFGLYPVLYVGIICFFLSAVMECFLHIPFIRQQNRGGVLQTIKGDFTDALRYMVRQGEGLMSLLFLVAGINLFLSAMVVVGLPYLVKIFLGLSSQMYGLAEGAMGIGSILGGVLAGAVAKKLKFSASHLLLLLAGIAALPLGAAVLHNGWPMGSFALILLSVAGMMCCATLFSVYAQTTLQQLTPASLLGKISSVVTVICMCAFPLGQALYGALFDWAKQYAFIVVLFAGLASVVIALLSKGVLLRISQRLPQQTEGQPL</sequence>
<dbReference type="GO" id="GO:0022857">
    <property type="term" value="F:transmembrane transporter activity"/>
    <property type="evidence" value="ECO:0007669"/>
    <property type="project" value="InterPro"/>
</dbReference>
<keyword evidence="10" id="KW-1185">Reference proteome</keyword>
<dbReference type="GO" id="GO:0005886">
    <property type="term" value="C:plasma membrane"/>
    <property type="evidence" value="ECO:0007669"/>
    <property type="project" value="UniProtKB-SubCell"/>
</dbReference>
<feature type="transmembrane region" description="Helical" evidence="7">
    <location>
        <begin position="70"/>
        <end position="90"/>
    </location>
</feature>
<keyword evidence="2" id="KW-0813">Transport</keyword>
<evidence type="ECO:0000256" key="5">
    <source>
        <dbReference type="ARBA" id="ARBA00022989"/>
    </source>
</evidence>
<feature type="transmembrane region" description="Helical" evidence="7">
    <location>
        <begin position="7"/>
        <end position="32"/>
    </location>
</feature>
<feature type="transmembrane region" description="Helical" evidence="7">
    <location>
        <begin position="38"/>
        <end position="58"/>
    </location>
</feature>
<dbReference type="Pfam" id="PF07690">
    <property type="entry name" value="MFS_1"/>
    <property type="match status" value="1"/>
</dbReference>
<feature type="domain" description="Major facilitator superfamily (MFS) profile" evidence="8">
    <location>
        <begin position="1"/>
        <end position="402"/>
    </location>
</feature>
<dbReference type="EMBL" id="JACRSO010000001">
    <property type="protein sequence ID" value="MBC8528142.1"/>
    <property type="molecule type" value="Genomic_DNA"/>
</dbReference>
<dbReference type="PROSITE" id="PS50850">
    <property type="entry name" value="MFS"/>
    <property type="match status" value="1"/>
</dbReference>
<keyword evidence="4 7" id="KW-0812">Transmembrane</keyword>
<dbReference type="CDD" id="cd06173">
    <property type="entry name" value="MFS_MefA_like"/>
    <property type="match status" value="1"/>
</dbReference>
<proteinExistence type="predicted"/>